<dbReference type="Gene3D" id="3.40.1350.10">
    <property type="match status" value="1"/>
</dbReference>
<evidence type="ECO:0008006" key="3">
    <source>
        <dbReference type="Google" id="ProtNLM"/>
    </source>
</evidence>
<dbReference type="EMBL" id="POWF01000006">
    <property type="protein sequence ID" value="PNQ72847.1"/>
    <property type="molecule type" value="Genomic_DNA"/>
</dbReference>
<reference evidence="1 2" key="1">
    <citation type="submission" date="2018-01" db="EMBL/GenBank/DDBJ databases">
        <title>The draft genome of Hanstruepera neustonica JCM19743.</title>
        <authorList>
            <person name="He R.-H."/>
            <person name="Du Z.-J."/>
        </authorList>
    </citation>
    <scope>NUCLEOTIDE SEQUENCE [LARGE SCALE GENOMIC DNA]</scope>
    <source>
        <strain evidence="1 2">JCM19743</strain>
    </source>
</reference>
<name>A0A2K1DXV8_9FLAO</name>
<proteinExistence type="predicted"/>
<dbReference type="GO" id="GO:0003676">
    <property type="term" value="F:nucleic acid binding"/>
    <property type="evidence" value="ECO:0007669"/>
    <property type="project" value="InterPro"/>
</dbReference>
<dbReference type="InterPro" id="IPR011856">
    <property type="entry name" value="tRNA_endonuc-like_dom_sf"/>
</dbReference>
<organism evidence="1 2">
    <name type="scientific">Hanstruepera neustonica</name>
    <dbReference type="NCBI Taxonomy" id="1445657"/>
    <lineage>
        <taxon>Bacteria</taxon>
        <taxon>Pseudomonadati</taxon>
        <taxon>Bacteroidota</taxon>
        <taxon>Flavobacteriia</taxon>
        <taxon>Flavobacteriales</taxon>
        <taxon>Flavobacteriaceae</taxon>
        <taxon>Hanstruepera</taxon>
    </lineage>
</organism>
<accession>A0A2K1DXV8</accession>
<evidence type="ECO:0000313" key="2">
    <source>
        <dbReference type="Proteomes" id="UP000236641"/>
    </source>
</evidence>
<dbReference type="AlphaFoldDB" id="A0A2K1DXV8"/>
<dbReference type="Proteomes" id="UP000236641">
    <property type="component" value="Unassembled WGS sequence"/>
</dbReference>
<dbReference type="OrthoDB" id="7059891at2"/>
<dbReference type="RefSeq" id="WP_103052373.1">
    <property type="nucleotide sequence ID" value="NZ_POWF01000006.1"/>
</dbReference>
<gene>
    <name evidence="1" type="ORF">C1T31_10100</name>
</gene>
<keyword evidence="2" id="KW-1185">Reference proteome</keyword>
<protein>
    <recommendedName>
        <fullName evidence="3">DUF5655 domain-containing protein</fullName>
    </recommendedName>
</protein>
<sequence>MKYVKTDAINLRDHGFNEKWLQDIIEEDPSIIGLGEIEVYRRERKQTSGGRIDFLMLSADSTTMYEVEIMLGATDESHIIRTIEYWDLERRRFPSREHRAVLIAENITNRFFNVISLMNKSIPIIAIQLNAFKHEDKVFLDFVKVLDIYESPEDEEDLGLEVVDRKYWENKSAKSSIKLLDEIIAIASEGFEELRVTYNKHHVALGTSQKNCIWLRPRKTEGYCHIELLTSEQNIEETKMAIEAIGQSYTIRKEKIIAFAITKSDYSKNRDLIKEIIGKTISIYK</sequence>
<comment type="caution">
    <text evidence="1">The sequence shown here is derived from an EMBL/GenBank/DDBJ whole genome shotgun (WGS) entry which is preliminary data.</text>
</comment>
<evidence type="ECO:0000313" key="1">
    <source>
        <dbReference type="EMBL" id="PNQ72847.1"/>
    </source>
</evidence>